<dbReference type="Pfam" id="PF08245">
    <property type="entry name" value="Mur_ligase_M"/>
    <property type="match status" value="1"/>
</dbReference>
<feature type="binding site" evidence="7">
    <location>
        <position position="218"/>
    </location>
    <ligand>
        <name>UDP-N-acetyl-alpha-D-muramoyl-L-alanyl-D-glutamate</name>
        <dbReference type="ChEBI" id="CHEBI:83900"/>
    </ligand>
</feature>
<keyword evidence="7" id="KW-0963">Cytoplasm</keyword>
<evidence type="ECO:0000256" key="1">
    <source>
        <dbReference type="ARBA" id="ARBA00005898"/>
    </source>
</evidence>
<dbReference type="Proteomes" id="UP000326331">
    <property type="component" value="Chromosome"/>
</dbReference>
<dbReference type="InterPro" id="IPR004101">
    <property type="entry name" value="Mur_ligase_C"/>
</dbReference>
<keyword evidence="7" id="KW-0547">Nucleotide-binding</keyword>
<name>A0ABX6C5S7_9CHLR</name>
<keyword evidence="2 7" id="KW-0132">Cell division</keyword>
<comment type="PTM">
    <text evidence="7">Carboxylation is probably crucial for Mg(2+) binding and, consequently, for the gamma-phosphate positioning of ATP.</text>
</comment>
<evidence type="ECO:0000256" key="5">
    <source>
        <dbReference type="ARBA" id="ARBA00023306"/>
    </source>
</evidence>
<evidence type="ECO:0000256" key="3">
    <source>
        <dbReference type="ARBA" id="ARBA00022960"/>
    </source>
</evidence>
<keyword evidence="7 12" id="KW-0436">Ligase</keyword>
<comment type="similarity">
    <text evidence="1 7">Belongs to the MurCDEF family. MurE subfamily.</text>
</comment>
<dbReference type="EC" id="6.3.2.-" evidence="7"/>
<evidence type="ECO:0000259" key="9">
    <source>
        <dbReference type="Pfam" id="PF01225"/>
    </source>
</evidence>
<proteinExistence type="inferred from homology"/>
<keyword evidence="7" id="KW-0460">Magnesium</keyword>
<keyword evidence="5 7" id="KW-0131">Cell cycle</keyword>
<evidence type="ECO:0000256" key="4">
    <source>
        <dbReference type="ARBA" id="ARBA00022984"/>
    </source>
</evidence>
<comment type="caution">
    <text evidence="7">Lacks conserved residue(s) required for the propagation of feature annotation.</text>
</comment>
<reference evidence="12 13" key="2">
    <citation type="submission" date="2019-10" db="EMBL/GenBank/DDBJ databases">
        <title>Thermopilla bonchosmolovskayae gen. nov., sp. nov., a moderately thermophilic Chloroflexi bacterium from a Chukotka hot spring (Arctic, Russia), representing a novel classis Thermopillaia, which include previously uncultivated lineage OLB14.</title>
        <authorList>
            <person name="Kochetkova T.V."/>
            <person name="Zayulina K.S."/>
            <person name="Zhigarkov V.S."/>
            <person name="Minaev N.V."/>
            <person name="Novikov A."/>
            <person name="Toshchakov S.V."/>
            <person name="Elcheninov A.G."/>
            <person name="Kublanov I.V."/>
        </authorList>
    </citation>
    <scope>NUCLEOTIDE SEQUENCE [LARGE SCALE GENOMIC DNA]</scope>
    <source>
        <strain evidence="12 13">3753O</strain>
    </source>
</reference>
<evidence type="ECO:0000256" key="6">
    <source>
        <dbReference type="ARBA" id="ARBA00023316"/>
    </source>
</evidence>
<dbReference type="Gene3D" id="3.90.190.20">
    <property type="entry name" value="Mur ligase, C-terminal domain"/>
    <property type="match status" value="1"/>
</dbReference>
<keyword evidence="4 7" id="KW-0573">Peptidoglycan synthesis</keyword>
<dbReference type="SUPFAM" id="SSF53244">
    <property type="entry name" value="MurD-like peptide ligases, peptide-binding domain"/>
    <property type="match status" value="1"/>
</dbReference>
<dbReference type="SUPFAM" id="SSF53623">
    <property type="entry name" value="MurD-like peptide ligases, catalytic domain"/>
    <property type="match status" value="1"/>
</dbReference>
<keyword evidence="13" id="KW-1185">Reference proteome</keyword>
<dbReference type="InterPro" id="IPR035911">
    <property type="entry name" value="MurE/MurF_N"/>
</dbReference>
<feature type="binding site" evidence="7">
    <location>
        <begin position="139"/>
        <end position="145"/>
    </location>
    <ligand>
        <name>ATP</name>
        <dbReference type="ChEBI" id="CHEBI:30616"/>
    </ligand>
</feature>
<evidence type="ECO:0000259" key="11">
    <source>
        <dbReference type="Pfam" id="PF08245"/>
    </source>
</evidence>
<evidence type="ECO:0000256" key="2">
    <source>
        <dbReference type="ARBA" id="ARBA00022618"/>
    </source>
</evidence>
<feature type="binding site" evidence="7">
    <location>
        <position position="210"/>
    </location>
    <ligand>
        <name>UDP-N-acetyl-alpha-D-muramoyl-L-alanyl-D-glutamate</name>
        <dbReference type="ChEBI" id="CHEBI:83900"/>
    </ligand>
</feature>
<organism evidence="12 13">
    <name type="scientific">Tepidiforma bonchosmolovskayae</name>
    <dbReference type="NCBI Taxonomy" id="2601677"/>
    <lineage>
        <taxon>Bacteria</taxon>
        <taxon>Bacillati</taxon>
        <taxon>Chloroflexota</taxon>
        <taxon>Tepidiformia</taxon>
        <taxon>Tepidiformales</taxon>
        <taxon>Tepidiformaceae</taxon>
        <taxon>Tepidiforma</taxon>
    </lineage>
</organism>
<comment type="subcellular location">
    <subcellularLocation>
        <location evidence="7 8">Cytoplasm</location>
    </subcellularLocation>
</comment>
<accession>A0ABX6C5S7</accession>
<dbReference type="InterPro" id="IPR013221">
    <property type="entry name" value="Mur_ligase_cen"/>
</dbReference>
<keyword evidence="6 7" id="KW-0961">Cell wall biogenesis/degradation</keyword>
<feature type="domain" description="Mur ligase C-terminal" evidence="10">
    <location>
        <begin position="368"/>
        <end position="499"/>
    </location>
</feature>
<dbReference type="Gene3D" id="3.40.1190.10">
    <property type="entry name" value="Mur-like, catalytic domain"/>
    <property type="match status" value="1"/>
</dbReference>
<dbReference type="GO" id="GO:0008765">
    <property type="term" value="F:UDP-N-acetylmuramoylalanyl-D-glutamate-2,6-diaminopimelate ligase activity"/>
    <property type="evidence" value="ECO:0007669"/>
    <property type="project" value="UniProtKB-EC"/>
</dbReference>
<dbReference type="EMBL" id="CP042829">
    <property type="protein sequence ID" value="QFG04053.1"/>
    <property type="molecule type" value="Genomic_DNA"/>
</dbReference>
<keyword evidence="3 7" id="KW-0133">Cell shape</keyword>
<feature type="modified residue" description="N6-carboxylysine" evidence="7">
    <location>
        <position position="250"/>
    </location>
</feature>
<dbReference type="InterPro" id="IPR000713">
    <property type="entry name" value="Mur_ligase_N"/>
</dbReference>
<evidence type="ECO:0000313" key="12">
    <source>
        <dbReference type="EMBL" id="QFG04053.1"/>
    </source>
</evidence>
<feature type="binding site" evidence="7">
    <location>
        <position position="56"/>
    </location>
    <ligand>
        <name>UDP-N-acetyl-alpha-D-muramoyl-L-alanyl-D-glutamate</name>
        <dbReference type="ChEBI" id="CHEBI:83900"/>
    </ligand>
</feature>
<feature type="domain" description="Mur ligase central" evidence="11">
    <location>
        <begin position="137"/>
        <end position="346"/>
    </location>
</feature>
<dbReference type="PANTHER" id="PTHR23135:SF4">
    <property type="entry name" value="UDP-N-ACETYLMURAMOYL-L-ALANYL-D-GLUTAMATE--2,6-DIAMINOPIMELATE LIGASE MURE HOMOLOG, CHLOROPLASTIC"/>
    <property type="match status" value="1"/>
</dbReference>
<evidence type="ECO:0000256" key="7">
    <source>
        <dbReference type="HAMAP-Rule" id="MF_00208"/>
    </source>
</evidence>
<comment type="cofactor">
    <cofactor evidence="7">
        <name>Mg(2+)</name>
        <dbReference type="ChEBI" id="CHEBI:18420"/>
    </cofactor>
</comment>
<feature type="domain" description="Mur ligase N-terminal catalytic" evidence="9">
    <location>
        <begin position="49"/>
        <end position="99"/>
    </location>
</feature>
<dbReference type="Gene3D" id="3.40.1390.10">
    <property type="entry name" value="MurE/MurF, N-terminal domain"/>
    <property type="match status" value="1"/>
</dbReference>
<evidence type="ECO:0000313" key="13">
    <source>
        <dbReference type="Proteomes" id="UP000326331"/>
    </source>
</evidence>
<dbReference type="PANTHER" id="PTHR23135">
    <property type="entry name" value="MUR LIGASE FAMILY MEMBER"/>
    <property type="match status" value="1"/>
</dbReference>
<dbReference type="NCBIfam" id="NF001126">
    <property type="entry name" value="PRK00139.1-4"/>
    <property type="match status" value="1"/>
</dbReference>
<reference evidence="12 13" key="1">
    <citation type="submission" date="2019-08" db="EMBL/GenBank/DDBJ databases">
        <authorList>
            <person name="Toschakov S.V."/>
        </authorList>
    </citation>
    <scope>NUCLEOTIDE SEQUENCE [LARGE SCALE GENOMIC DNA]</scope>
    <source>
        <strain evidence="12 13">3753O</strain>
    </source>
</reference>
<dbReference type="NCBIfam" id="TIGR01085">
    <property type="entry name" value="murE"/>
    <property type="match status" value="1"/>
</dbReference>
<dbReference type="InterPro" id="IPR036565">
    <property type="entry name" value="Mur-like_cat_sf"/>
</dbReference>
<keyword evidence="7" id="KW-0067">ATP-binding</keyword>
<protein>
    <recommendedName>
        <fullName evidence="7">UDP-N-acetylmuramyl-tripeptide synthetase</fullName>
        <ecNumber evidence="7">6.3.2.-</ecNumber>
    </recommendedName>
    <alternativeName>
        <fullName evidence="7">UDP-MurNAc-tripeptide synthetase</fullName>
    </alternativeName>
</protein>
<gene>
    <name evidence="7" type="primary">murE</name>
    <name evidence="12" type="ORF">Tbon_12430</name>
</gene>
<comment type="pathway">
    <text evidence="7 8">Cell wall biogenesis; peptidoglycan biosynthesis.</text>
</comment>
<evidence type="ECO:0000259" key="10">
    <source>
        <dbReference type="Pfam" id="PF02875"/>
    </source>
</evidence>
<sequence length="530" mass="56791">MSDPATPVPGRTTIGPVTHDAISHTRPLRSFLDELPGARLLRGDPSTPIVAVHHDSRLAGPGSLFTAIPGFTVDGHRFLPDVAAAGAAAAIVERGHELPQLPESLALVEVPATRPALSAAAAWFYGHPARELVVIGITGTDGKTTTSHLLTSALEAAGARVGRLGTVDVYLPGEMGHVTARMTTPEAPEVHRLLRRMADARCDYAIVESTSHGLALHRLDHVEYDVAVFTNITSDHLDFHKTFEAYRDAKARLFSALDRAIDKGVGKHAVVNADDPSANYMLSHTHAEPLRFGLEARDADVVARNIILRPDGTNFRVVAPHGMAEVSLRLPALFNVMNALAAASAALAVGAELQAVARGLGECLGVPGRMERIEAGQPFEVIVDYAHTGDAVRKVLEVLRDVCQGRLIIVVGAAGERDPGRRYGVGRAAAEGADFAIFTNEDPRSEDPAQIVREIGRHAESAGRQRGIDFLEIEDRREAIATALAMARYGDIVVIAGKGHEKSIVYGTEAIPWDDREVAREELAKLGYRG</sequence>
<feature type="binding site" evidence="7">
    <location>
        <begin position="183"/>
        <end position="184"/>
    </location>
    <ligand>
        <name>UDP-N-acetyl-alpha-D-muramoyl-L-alanyl-D-glutamate</name>
        <dbReference type="ChEBI" id="CHEBI:83900"/>
    </ligand>
</feature>
<dbReference type="Pfam" id="PF02875">
    <property type="entry name" value="Mur_ligase_C"/>
    <property type="match status" value="1"/>
</dbReference>
<evidence type="ECO:0000256" key="8">
    <source>
        <dbReference type="RuleBase" id="RU004135"/>
    </source>
</evidence>
<dbReference type="HAMAP" id="MF_00208">
    <property type="entry name" value="MurE"/>
    <property type="match status" value="1"/>
</dbReference>
<dbReference type="Pfam" id="PF01225">
    <property type="entry name" value="Mur_ligase"/>
    <property type="match status" value="1"/>
</dbReference>
<dbReference type="InterPro" id="IPR005761">
    <property type="entry name" value="UDP-N-AcMur-Glu-dNH2Pim_ligase"/>
</dbReference>
<comment type="function">
    <text evidence="7">Catalyzes the addition of an amino acid to the nucleotide precursor UDP-N-acetylmuramoyl-L-alanyl-D-glutamate (UMAG) in the biosynthesis of bacterial cell-wall peptidoglycan.</text>
</comment>
<dbReference type="SUPFAM" id="SSF63418">
    <property type="entry name" value="MurE/MurF N-terminal domain"/>
    <property type="match status" value="1"/>
</dbReference>
<dbReference type="InterPro" id="IPR036615">
    <property type="entry name" value="Mur_ligase_C_dom_sf"/>
</dbReference>